<evidence type="ECO:0000313" key="7">
    <source>
        <dbReference type="EMBL" id="KIN06141.1"/>
    </source>
</evidence>
<evidence type="ECO:0000256" key="4">
    <source>
        <dbReference type="ARBA" id="ARBA00023125"/>
    </source>
</evidence>
<keyword evidence="1" id="KW-0479">Metal-binding</keyword>
<keyword evidence="8" id="KW-1185">Reference proteome</keyword>
<dbReference type="PANTHER" id="PTHR36206:SF4">
    <property type="entry name" value="HYPOTHETICAL CONSERVED PROTEIN (EUROFUNG)-RELATED"/>
    <property type="match status" value="1"/>
</dbReference>
<keyword evidence="4" id="KW-0238">DNA-binding</keyword>
<name>A0A0C3HD30_OIDMZ</name>
<protein>
    <submittedName>
        <fullName evidence="7">Uncharacterized protein</fullName>
    </submittedName>
</protein>
<dbReference type="OrthoDB" id="2593732at2759"/>
<keyword evidence="6" id="KW-0539">Nucleus</keyword>
<gene>
    <name evidence="7" type="ORF">OIDMADRAFT_154981</name>
</gene>
<reference evidence="7 8" key="1">
    <citation type="submission" date="2014-04" db="EMBL/GenBank/DDBJ databases">
        <authorList>
            <consortium name="DOE Joint Genome Institute"/>
            <person name="Kuo A."/>
            <person name="Martino E."/>
            <person name="Perotto S."/>
            <person name="Kohler A."/>
            <person name="Nagy L.G."/>
            <person name="Floudas D."/>
            <person name="Copeland A."/>
            <person name="Barry K.W."/>
            <person name="Cichocki N."/>
            <person name="Veneault-Fourrey C."/>
            <person name="LaButti K."/>
            <person name="Lindquist E.A."/>
            <person name="Lipzen A."/>
            <person name="Lundell T."/>
            <person name="Morin E."/>
            <person name="Murat C."/>
            <person name="Sun H."/>
            <person name="Tunlid A."/>
            <person name="Henrissat B."/>
            <person name="Grigoriev I.V."/>
            <person name="Hibbett D.S."/>
            <person name="Martin F."/>
            <person name="Nordberg H.P."/>
            <person name="Cantor M.N."/>
            <person name="Hua S.X."/>
        </authorList>
    </citation>
    <scope>NUCLEOTIDE SEQUENCE [LARGE SCALE GENOMIC DNA]</scope>
    <source>
        <strain evidence="7 8">Zn</strain>
    </source>
</reference>
<organism evidence="7 8">
    <name type="scientific">Oidiodendron maius (strain Zn)</name>
    <dbReference type="NCBI Taxonomy" id="913774"/>
    <lineage>
        <taxon>Eukaryota</taxon>
        <taxon>Fungi</taxon>
        <taxon>Dikarya</taxon>
        <taxon>Ascomycota</taxon>
        <taxon>Pezizomycotina</taxon>
        <taxon>Leotiomycetes</taxon>
        <taxon>Leotiomycetes incertae sedis</taxon>
        <taxon>Myxotrichaceae</taxon>
        <taxon>Oidiodendron</taxon>
    </lineage>
</organism>
<dbReference type="GO" id="GO:0046872">
    <property type="term" value="F:metal ion binding"/>
    <property type="evidence" value="ECO:0007669"/>
    <property type="project" value="UniProtKB-KW"/>
</dbReference>
<dbReference type="HOGENOM" id="CLU_760955_0_0_1"/>
<accession>A0A0C3HD30</accession>
<evidence type="ECO:0000256" key="2">
    <source>
        <dbReference type="ARBA" id="ARBA00022833"/>
    </source>
</evidence>
<evidence type="ECO:0000313" key="8">
    <source>
        <dbReference type="Proteomes" id="UP000054321"/>
    </source>
</evidence>
<dbReference type="STRING" id="913774.A0A0C3HD30"/>
<dbReference type="GO" id="GO:0003677">
    <property type="term" value="F:DNA binding"/>
    <property type="evidence" value="ECO:0007669"/>
    <property type="project" value="UniProtKB-KW"/>
</dbReference>
<keyword evidence="3" id="KW-0805">Transcription regulation</keyword>
<keyword evidence="2" id="KW-0862">Zinc</keyword>
<dbReference type="AlphaFoldDB" id="A0A0C3HD30"/>
<dbReference type="Proteomes" id="UP000054321">
    <property type="component" value="Unassembled WGS sequence"/>
</dbReference>
<dbReference type="EMBL" id="KN832871">
    <property type="protein sequence ID" value="KIN06141.1"/>
    <property type="molecule type" value="Genomic_DNA"/>
</dbReference>
<proteinExistence type="predicted"/>
<keyword evidence="5" id="KW-0804">Transcription</keyword>
<evidence type="ECO:0000256" key="1">
    <source>
        <dbReference type="ARBA" id="ARBA00022723"/>
    </source>
</evidence>
<reference evidence="8" key="2">
    <citation type="submission" date="2015-01" db="EMBL/GenBank/DDBJ databases">
        <title>Evolutionary Origins and Diversification of the Mycorrhizal Mutualists.</title>
        <authorList>
            <consortium name="DOE Joint Genome Institute"/>
            <consortium name="Mycorrhizal Genomics Consortium"/>
            <person name="Kohler A."/>
            <person name="Kuo A."/>
            <person name="Nagy L.G."/>
            <person name="Floudas D."/>
            <person name="Copeland A."/>
            <person name="Barry K.W."/>
            <person name="Cichocki N."/>
            <person name="Veneault-Fourrey C."/>
            <person name="LaButti K."/>
            <person name="Lindquist E.A."/>
            <person name="Lipzen A."/>
            <person name="Lundell T."/>
            <person name="Morin E."/>
            <person name="Murat C."/>
            <person name="Riley R."/>
            <person name="Ohm R."/>
            <person name="Sun H."/>
            <person name="Tunlid A."/>
            <person name="Henrissat B."/>
            <person name="Grigoriev I.V."/>
            <person name="Hibbett D.S."/>
            <person name="Martin F."/>
        </authorList>
    </citation>
    <scope>NUCLEOTIDE SEQUENCE [LARGE SCALE GENOMIC DNA]</scope>
    <source>
        <strain evidence="8">Zn</strain>
    </source>
</reference>
<evidence type="ECO:0000256" key="3">
    <source>
        <dbReference type="ARBA" id="ARBA00023015"/>
    </source>
</evidence>
<evidence type="ECO:0000256" key="6">
    <source>
        <dbReference type="ARBA" id="ARBA00023242"/>
    </source>
</evidence>
<sequence length="364" mass="41327">MSCILFVCFDSIRGHYASALVHLHSGLKILRDLNKISAADEYIIAMSLAPAFTRLSIQAVLYIDTTADQKAFALEMTEFSERQCQIPDTFSTVEEARDAFSQTTNCLFRTFYMFDLDLPFRAHVDILPLHAKYSKQLANWNIAYEKFVQKNNSSLNSNEIRGAAMLKVQYSAVFIMSDSGIPNADDPRSMAEILNDRKVFMRYHNDFENIVKLSRSLISASEADSQSGKPAFNFSADLGIVGPLYYCCIKCPDYTLRLAAIELLHRCPRREGMWDSAALVQLIRGFWEIEARHEALQDEIVDKNGKPVALNDLLKLVLKDGMKWEWRWKVVAWAPRLAGPHYTWAGILEDPTLVSVHEKDTNGP</sequence>
<evidence type="ECO:0000256" key="5">
    <source>
        <dbReference type="ARBA" id="ARBA00023163"/>
    </source>
</evidence>
<dbReference type="InParanoid" id="A0A0C3HD30"/>
<dbReference type="InterPro" id="IPR052360">
    <property type="entry name" value="Transcr_Regulatory_Proteins"/>
</dbReference>
<dbReference type="PANTHER" id="PTHR36206">
    <property type="entry name" value="ASPERCRYPTIN BIOSYNTHESIS CLUSTER-SPECIFIC TRANSCRIPTION REGULATOR ATNN-RELATED"/>
    <property type="match status" value="1"/>
</dbReference>